<dbReference type="EMBL" id="JAGPXF010000005">
    <property type="protein sequence ID" value="KAH7242044.1"/>
    <property type="molecule type" value="Genomic_DNA"/>
</dbReference>
<name>A0A8K0RVX0_9HYPO</name>
<accession>A0A8K0RVX0</accession>
<keyword evidence="1" id="KW-0812">Transmembrane</keyword>
<reference evidence="2" key="1">
    <citation type="journal article" date="2021" name="Nat. Commun.">
        <title>Genetic determinants of endophytism in the Arabidopsis root mycobiome.</title>
        <authorList>
            <person name="Mesny F."/>
            <person name="Miyauchi S."/>
            <person name="Thiergart T."/>
            <person name="Pickel B."/>
            <person name="Atanasova L."/>
            <person name="Karlsson M."/>
            <person name="Huettel B."/>
            <person name="Barry K.W."/>
            <person name="Haridas S."/>
            <person name="Chen C."/>
            <person name="Bauer D."/>
            <person name="Andreopoulos W."/>
            <person name="Pangilinan J."/>
            <person name="LaButti K."/>
            <person name="Riley R."/>
            <person name="Lipzen A."/>
            <person name="Clum A."/>
            <person name="Drula E."/>
            <person name="Henrissat B."/>
            <person name="Kohler A."/>
            <person name="Grigoriev I.V."/>
            <person name="Martin F.M."/>
            <person name="Hacquard S."/>
        </authorList>
    </citation>
    <scope>NUCLEOTIDE SEQUENCE</scope>
    <source>
        <strain evidence="2">MPI-SDFR-AT-0068</strain>
    </source>
</reference>
<organism evidence="2 3">
    <name type="scientific">Fusarium tricinctum</name>
    <dbReference type="NCBI Taxonomy" id="61284"/>
    <lineage>
        <taxon>Eukaryota</taxon>
        <taxon>Fungi</taxon>
        <taxon>Dikarya</taxon>
        <taxon>Ascomycota</taxon>
        <taxon>Pezizomycotina</taxon>
        <taxon>Sordariomycetes</taxon>
        <taxon>Hypocreomycetidae</taxon>
        <taxon>Hypocreales</taxon>
        <taxon>Nectriaceae</taxon>
        <taxon>Fusarium</taxon>
        <taxon>Fusarium tricinctum species complex</taxon>
    </lineage>
</organism>
<keyword evidence="3" id="KW-1185">Reference proteome</keyword>
<evidence type="ECO:0000313" key="2">
    <source>
        <dbReference type="EMBL" id="KAH7242044.1"/>
    </source>
</evidence>
<dbReference type="OrthoDB" id="4990776at2759"/>
<feature type="transmembrane region" description="Helical" evidence="1">
    <location>
        <begin position="126"/>
        <end position="144"/>
    </location>
</feature>
<keyword evidence="1" id="KW-1133">Transmembrane helix</keyword>
<evidence type="ECO:0000313" key="3">
    <source>
        <dbReference type="Proteomes" id="UP000813427"/>
    </source>
</evidence>
<dbReference type="Proteomes" id="UP000813427">
    <property type="component" value="Unassembled WGS sequence"/>
</dbReference>
<feature type="transmembrane region" description="Helical" evidence="1">
    <location>
        <begin position="101"/>
        <end position="120"/>
    </location>
</feature>
<comment type="caution">
    <text evidence="2">The sequence shown here is derived from an EMBL/GenBank/DDBJ whole genome shotgun (WGS) entry which is preliminary data.</text>
</comment>
<proteinExistence type="predicted"/>
<dbReference type="AlphaFoldDB" id="A0A8K0RVX0"/>
<sequence length="185" mass="20949">MANMTKNYDSCDIFEQFEIHRLSANHHLSKYFECLDRPQGTDRLAGLNTKVISSRTCMNLNVCGNAGLAKTSHTCAIQDLEILDKLLSHIVLERRSLIKPISPGIFAWSISCLILAYTLQGNSLSAAFKFGGFGGTFLLTLRLLRKYLQLRTVVPFQHKVRGLIRAFKNGTIRYRELEEVLIFPL</sequence>
<keyword evidence="1" id="KW-0472">Membrane</keyword>
<protein>
    <submittedName>
        <fullName evidence="2">Uncharacterized protein</fullName>
    </submittedName>
</protein>
<evidence type="ECO:0000256" key="1">
    <source>
        <dbReference type="SAM" id="Phobius"/>
    </source>
</evidence>
<gene>
    <name evidence="2" type="ORF">BKA59DRAFT_513555</name>
</gene>